<reference evidence="3" key="1">
    <citation type="submission" date="2020-05" db="EMBL/GenBank/DDBJ databases">
        <authorList>
            <person name="Chiriac C."/>
            <person name="Salcher M."/>
            <person name="Ghai R."/>
            <person name="Kavagutti S V."/>
        </authorList>
    </citation>
    <scope>NUCLEOTIDE SEQUENCE</scope>
</reference>
<protein>
    <submittedName>
        <fullName evidence="3">Uncharacterized protein</fullName>
    </submittedName>
</protein>
<dbReference type="EMBL" id="LR796943">
    <property type="protein sequence ID" value="CAB4176849.1"/>
    <property type="molecule type" value="Genomic_DNA"/>
</dbReference>
<proteinExistence type="predicted"/>
<gene>
    <name evidence="2" type="ORF">UFOVP1425_71</name>
    <name evidence="3" type="ORF">UFOVP1672_49</name>
    <name evidence="1" type="ORF">UFOVP988_71</name>
</gene>
<organism evidence="3">
    <name type="scientific">uncultured Caudovirales phage</name>
    <dbReference type="NCBI Taxonomy" id="2100421"/>
    <lineage>
        <taxon>Viruses</taxon>
        <taxon>Duplodnaviria</taxon>
        <taxon>Heunggongvirae</taxon>
        <taxon>Uroviricota</taxon>
        <taxon>Caudoviricetes</taxon>
        <taxon>Peduoviridae</taxon>
        <taxon>Maltschvirus</taxon>
        <taxon>Maltschvirus maltsch</taxon>
    </lineage>
</organism>
<evidence type="ECO:0000313" key="2">
    <source>
        <dbReference type="EMBL" id="CAB4211066.1"/>
    </source>
</evidence>
<dbReference type="EMBL" id="LR797367">
    <property type="protein sequence ID" value="CAB4211066.1"/>
    <property type="molecule type" value="Genomic_DNA"/>
</dbReference>
<accession>A0A6J5T8H5</accession>
<name>A0A6J5T8H5_9CAUD</name>
<sequence length="77" mass="8738">MSKQESTDKLETFHEVERWARGHLLIAIGEGKFPDAVWLVVNRAWQSAYAHGHAGGYETAKKEALCSARRKKKRTKA</sequence>
<dbReference type="EMBL" id="LR797536">
    <property type="protein sequence ID" value="CAB4223436.1"/>
    <property type="molecule type" value="Genomic_DNA"/>
</dbReference>
<evidence type="ECO:0000313" key="3">
    <source>
        <dbReference type="EMBL" id="CAB4223436.1"/>
    </source>
</evidence>
<evidence type="ECO:0000313" key="1">
    <source>
        <dbReference type="EMBL" id="CAB4176849.1"/>
    </source>
</evidence>